<protein>
    <submittedName>
        <fullName evidence="1">Uncharacterized protein</fullName>
    </submittedName>
</protein>
<gene>
    <name evidence="1" type="ORF">FKW44_010021</name>
</gene>
<dbReference type="Proteomes" id="UP000595437">
    <property type="component" value="Chromosome 6"/>
</dbReference>
<accession>A0A7T8HG52</accession>
<keyword evidence="2" id="KW-1185">Reference proteome</keyword>
<evidence type="ECO:0000313" key="1">
    <source>
        <dbReference type="EMBL" id="QQP49371.1"/>
    </source>
</evidence>
<reference evidence="2" key="1">
    <citation type="submission" date="2021-01" db="EMBL/GenBank/DDBJ databases">
        <title>Caligus Genome Assembly.</title>
        <authorList>
            <person name="Gallardo-Escarate C."/>
        </authorList>
    </citation>
    <scope>NUCLEOTIDE SEQUENCE [LARGE SCALE GENOMIC DNA]</scope>
</reference>
<name>A0A7T8HG52_CALRO</name>
<evidence type="ECO:0000313" key="2">
    <source>
        <dbReference type="Proteomes" id="UP000595437"/>
    </source>
</evidence>
<sequence>MGPQVPPENNRSVLGLQILRQWASGPPTQWLFWSYKSPTMGPQVPPNAIRLFP</sequence>
<dbReference type="EMBL" id="CP045895">
    <property type="protein sequence ID" value="QQP49371.1"/>
    <property type="molecule type" value="Genomic_DNA"/>
</dbReference>
<dbReference type="AlphaFoldDB" id="A0A7T8HG52"/>
<proteinExistence type="predicted"/>
<organism evidence="1 2">
    <name type="scientific">Caligus rogercresseyi</name>
    <name type="common">Sea louse</name>
    <dbReference type="NCBI Taxonomy" id="217165"/>
    <lineage>
        <taxon>Eukaryota</taxon>
        <taxon>Metazoa</taxon>
        <taxon>Ecdysozoa</taxon>
        <taxon>Arthropoda</taxon>
        <taxon>Crustacea</taxon>
        <taxon>Multicrustacea</taxon>
        <taxon>Hexanauplia</taxon>
        <taxon>Copepoda</taxon>
        <taxon>Siphonostomatoida</taxon>
        <taxon>Caligidae</taxon>
        <taxon>Caligus</taxon>
    </lineage>
</organism>